<name>A0RYK4_CENSY</name>
<proteinExistence type="predicted"/>
<dbReference type="EnsemblBacteria" id="ABK78421">
    <property type="protein sequence ID" value="ABK78421"/>
    <property type="gene ID" value="CENSYa_1811"/>
</dbReference>
<dbReference type="EMBL" id="DP000238">
    <property type="protein sequence ID" value="ABK78421.1"/>
    <property type="molecule type" value="Genomic_DNA"/>
</dbReference>
<dbReference type="KEGG" id="csy:CENSYa_1811"/>
<evidence type="ECO:0000313" key="2">
    <source>
        <dbReference type="Proteomes" id="UP000000758"/>
    </source>
</evidence>
<dbReference type="STRING" id="414004.CENSYa_1811"/>
<organism evidence="1 2">
    <name type="scientific">Cenarchaeum symbiosum (strain A)</name>
    <dbReference type="NCBI Taxonomy" id="414004"/>
    <lineage>
        <taxon>Archaea</taxon>
        <taxon>Nitrososphaerota</taxon>
        <taxon>Candidatus Cenarchaeales</taxon>
        <taxon>Candidatus Cenarchaeaceae</taxon>
        <taxon>Candidatus Cenarchaeum</taxon>
    </lineage>
</organism>
<reference evidence="1 2" key="1">
    <citation type="journal article" date="2006" name="Proc. Natl. Acad. Sci. U.S.A.">
        <title>Genomic analysis of the uncultivated marine crenarchaeote Cenarchaeum symbiosum.</title>
        <authorList>
            <person name="Hallam S.J."/>
            <person name="Konstantinidis K.T."/>
            <person name="Putnam N."/>
            <person name="Schleper C."/>
            <person name="Watanabe Y."/>
            <person name="Sugahara J."/>
            <person name="Preston C."/>
            <person name="de la Torre J."/>
            <person name="Richardson P.M."/>
            <person name="DeLong E.F."/>
        </authorList>
    </citation>
    <scope>NUCLEOTIDE SEQUENCE [LARGE SCALE GENOMIC DNA]</scope>
    <source>
        <strain evidence="2">A</strain>
    </source>
</reference>
<sequence length="131" mass="14147">MEVDEGLVMEVAGAADALDAELHLLDRTFPVERLRISRESVPVTKRTQRGGSYFADVDVFRARARIRGGGVSDLVPRAMLGPSTEFADVIVIAEGLIGGRRRRVILHTNLTNAVEGPSYAELSLNVTGTEG</sequence>
<dbReference type="Proteomes" id="UP000000758">
    <property type="component" value="Chromosome"/>
</dbReference>
<evidence type="ECO:0000313" key="1">
    <source>
        <dbReference type="EMBL" id="ABK78421.1"/>
    </source>
</evidence>
<accession>A0RYK4</accession>
<keyword evidence="2" id="KW-1185">Reference proteome</keyword>
<gene>
    <name evidence="1" type="ordered locus">CENSYa_1811</name>
</gene>
<dbReference type="AlphaFoldDB" id="A0RYK4"/>
<protein>
    <submittedName>
        <fullName evidence="1">Uncharacterized protein</fullName>
    </submittedName>
</protein>
<dbReference type="HOGENOM" id="CLU_156328_0_0_2"/>